<dbReference type="InterPro" id="IPR011006">
    <property type="entry name" value="CheY-like_superfamily"/>
</dbReference>
<dbReference type="InterPro" id="IPR028976">
    <property type="entry name" value="CheC-like_sf"/>
</dbReference>
<evidence type="ECO:0000313" key="5">
    <source>
        <dbReference type="EMBL" id="KIQ04898.1"/>
    </source>
</evidence>
<dbReference type="OrthoDB" id="281471at2"/>
<dbReference type="GO" id="GO:0006935">
    <property type="term" value="P:chemotaxis"/>
    <property type="evidence" value="ECO:0007669"/>
    <property type="project" value="UniProtKB-KW"/>
</dbReference>
<dbReference type="CDD" id="cd17593">
    <property type="entry name" value="REC_CheC-like"/>
    <property type="match status" value="1"/>
</dbReference>
<protein>
    <submittedName>
        <fullName evidence="5">Chemotaxis protein CheC</fullName>
    </submittedName>
</protein>
<keyword evidence="1" id="KW-0145">Chemotaxis</keyword>
<dbReference type="PANTHER" id="PTHR44591">
    <property type="entry name" value="STRESS RESPONSE REGULATOR PROTEIN 1"/>
    <property type="match status" value="1"/>
</dbReference>
<proteinExistence type="predicted"/>
<keyword evidence="2 3" id="KW-0597">Phosphoprotein</keyword>
<gene>
    <name evidence="5" type="ORF">RU08_04515</name>
</gene>
<accession>A0A0D0K8C4</accession>
<evidence type="ECO:0000256" key="2">
    <source>
        <dbReference type="ARBA" id="ARBA00022553"/>
    </source>
</evidence>
<dbReference type="PANTHER" id="PTHR44591:SF24">
    <property type="entry name" value="PROTEIN-GLUTAMATE METHYLESTERASE_PROTEIN-GLUTAMINE GLUTAMINASE 1"/>
    <property type="match status" value="1"/>
</dbReference>
<evidence type="ECO:0000259" key="4">
    <source>
        <dbReference type="PROSITE" id="PS50110"/>
    </source>
</evidence>
<dbReference type="SUPFAM" id="SSF103039">
    <property type="entry name" value="CheC-like"/>
    <property type="match status" value="1"/>
</dbReference>
<dbReference type="Gene3D" id="3.40.1550.10">
    <property type="entry name" value="CheC-like"/>
    <property type="match status" value="1"/>
</dbReference>
<feature type="modified residue" description="4-aspartylphosphate" evidence="3">
    <location>
        <position position="55"/>
    </location>
</feature>
<sequence length="333" mass="36062">MPEASLLVCDDSNMARKQLLRALPTDWPVTVSQASNGEEALEQLRAAHFDLLLLDLTMPVLDGYGVLAALKAEGLAQKVIVVSGDVQEEAVRRVQELGALAFLKKPADPELLRQTLDRLGFLSAPSAPATAPVAALGEPKVSFRDAFREVVNVAMGQAAALLARVLGVFVQLPIPNVNILEVSELHMALADAQRGNGLTAVCQGYIGGGISGEALLIFHDSEVGDMARLMQWQQQNYSSMEMLLDMSSVIIGACLSGIAEQLDVSFSQGHPQVLGEHASIDELIRLNGQRWRKTLAVEVSYSIEGHNIHFDLLLLFTEDSVPLLTKKLAYLME</sequence>
<dbReference type="EMBL" id="JXQW01000007">
    <property type="protein sequence ID" value="KIQ04898.1"/>
    <property type="molecule type" value="Genomic_DNA"/>
</dbReference>
<comment type="caution">
    <text evidence="5">The sequence shown here is derived from an EMBL/GenBank/DDBJ whole genome shotgun (WGS) entry which is preliminary data.</text>
</comment>
<dbReference type="Proteomes" id="UP000032068">
    <property type="component" value="Unassembled WGS sequence"/>
</dbReference>
<reference evidence="5 6" key="1">
    <citation type="submission" date="2014-12" db="EMBL/GenBank/DDBJ databases">
        <title>16Stimator: statistical estimation of ribosomal gene copy numbers from draft genome assemblies.</title>
        <authorList>
            <person name="Perisin M.A."/>
            <person name="Vetter M."/>
            <person name="Gilbert J.A."/>
            <person name="Bergelson J."/>
        </authorList>
    </citation>
    <scope>NUCLEOTIDE SEQUENCE [LARGE SCALE GENOMIC DNA]</scope>
    <source>
        <strain evidence="5 6">MEJ086</strain>
    </source>
</reference>
<dbReference type="RefSeq" id="WP_042552612.1">
    <property type="nucleotide sequence ID" value="NZ_JXQW01000007.1"/>
</dbReference>
<dbReference type="AlphaFoldDB" id="A0A0D0K8C4"/>
<dbReference type="GO" id="GO:0000160">
    <property type="term" value="P:phosphorelay signal transduction system"/>
    <property type="evidence" value="ECO:0007669"/>
    <property type="project" value="InterPro"/>
</dbReference>
<evidence type="ECO:0000256" key="1">
    <source>
        <dbReference type="ARBA" id="ARBA00022500"/>
    </source>
</evidence>
<feature type="domain" description="Response regulatory" evidence="4">
    <location>
        <begin position="5"/>
        <end position="120"/>
    </location>
</feature>
<dbReference type="Pfam" id="PF00072">
    <property type="entry name" value="Response_reg"/>
    <property type="match status" value="1"/>
</dbReference>
<evidence type="ECO:0000313" key="6">
    <source>
        <dbReference type="Proteomes" id="UP000032068"/>
    </source>
</evidence>
<dbReference type="SMART" id="SM00448">
    <property type="entry name" value="REC"/>
    <property type="match status" value="1"/>
</dbReference>
<name>A0A0D0K8C4_9PSED</name>
<dbReference type="InterPro" id="IPR050595">
    <property type="entry name" value="Bact_response_regulator"/>
</dbReference>
<dbReference type="PROSITE" id="PS50110">
    <property type="entry name" value="RESPONSE_REGULATORY"/>
    <property type="match status" value="1"/>
</dbReference>
<dbReference type="CDD" id="cd17910">
    <property type="entry name" value="CheC_ClassII"/>
    <property type="match status" value="1"/>
</dbReference>
<dbReference type="InterPro" id="IPR001789">
    <property type="entry name" value="Sig_transdc_resp-reg_receiver"/>
</dbReference>
<dbReference type="Gene3D" id="3.40.50.2300">
    <property type="match status" value="1"/>
</dbReference>
<dbReference type="SUPFAM" id="SSF52172">
    <property type="entry name" value="CheY-like"/>
    <property type="match status" value="1"/>
</dbReference>
<evidence type="ECO:0000256" key="3">
    <source>
        <dbReference type="PROSITE-ProRule" id="PRU00169"/>
    </source>
</evidence>
<organism evidence="5 6">
    <name type="scientific">Pseudomonas fulva</name>
    <dbReference type="NCBI Taxonomy" id="47880"/>
    <lineage>
        <taxon>Bacteria</taxon>
        <taxon>Pseudomonadati</taxon>
        <taxon>Pseudomonadota</taxon>
        <taxon>Gammaproteobacteria</taxon>
        <taxon>Pseudomonadales</taxon>
        <taxon>Pseudomonadaceae</taxon>
        <taxon>Pseudomonas</taxon>
    </lineage>
</organism>